<dbReference type="GO" id="GO:0032259">
    <property type="term" value="P:methylation"/>
    <property type="evidence" value="ECO:0007669"/>
    <property type="project" value="UniProtKB-KW"/>
</dbReference>
<dbReference type="Gene3D" id="3.40.50.150">
    <property type="entry name" value="Vaccinia Virus protein VP39"/>
    <property type="match status" value="1"/>
</dbReference>
<dbReference type="Pfam" id="PF13649">
    <property type="entry name" value="Methyltransf_25"/>
    <property type="match status" value="1"/>
</dbReference>
<evidence type="ECO:0000259" key="3">
    <source>
        <dbReference type="Pfam" id="PF13649"/>
    </source>
</evidence>
<dbReference type="Proteomes" id="UP001374803">
    <property type="component" value="Chromosome"/>
</dbReference>
<protein>
    <submittedName>
        <fullName evidence="4">Methyltransferase domain-containing protein</fullName>
    </submittedName>
</protein>
<dbReference type="PANTHER" id="PTHR43861:SF1">
    <property type="entry name" value="TRANS-ACONITATE 2-METHYLTRANSFERASE"/>
    <property type="match status" value="1"/>
</dbReference>
<feature type="domain" description="Methyltransferase" evidence="3">
    <location>
        <begin position="50"/>
        <end position="143"/>
    </location>
</feature>
<evidence type="ECO:0000313" key="4">
    <source>
        <dbReference type="EMBL" id="WXB06829.1"/>
    </source>
</evidence>
<dbReference type="PANTHER" id="PTHR43861">
    <property type="entry name" value="TRANS-ACONITATE 2-METHYLTRANSFERASE-RELATED"/>
    <property type="match status" value="1"/>
</dbReference>
<dbReference type="InterPro" id="IPR041698">
    <property type="entry name" value="Methyltransf_25"/>
</dbReference>
<reference evidence="4" key="1">
    <citation type="submission" date="2021-12" db="EMBL/GenBank/DDBJ databases">
        <title>Discovery of the Pendulisporaceae a myxobacterial family with distinct sporulation behavior and unique specialized metabolism.</title>
        <authorList>
            <person name="Garcia R."/>
            <person name="Popoff A."/>
            <person name="Bader C.D."/>
            <person name="Loehr J."/>
            <person name="Walesch S."/>
            <person name="Walt C."/>
            <person name="Boldt J."/>
            <person name="Bunk B."/>
            <person name="Haeckl F.J.F.P.J."/>
            <person name="Gunesch A.P."/>
            <person name="Birkelbach J."/>
            <person name="Nuebel U."/>
            <person name="Pietschmann T."/>
            <person name="Bach T."/>
            <person name="Mueller R."/>
        </authorList>
    </citation>
    <scope>NUCLEOTIDE SEQUENCE</scope>
    <source>
        <strain evidence="4">MSr11367</strain>
    </source>
</reference>
<dbReference type="SUPFAM" id="SSF53335">
    <property type="entry name" value="S-adenosyl-L-methionine-dependent methyltransferases"/>
    <property type="match status" value="1"/>
</dbReference>
<evidence type="ECO:0000256" key="2">
    <source>
        <dbReference type="ARBA" id="ARBA00022679"/>
    </source>
</evidence>
<name>A0ABZ2L7D5_9BACT</name>
<keyword evidence="5" id="KW-1185">Reference proteome</keyword>
<evidence type="ECO:0000313" key="5">
    <source>
        <dbReference type="Proteomes" id="UP001374803"/>
    </source>
</evidence>
<keyword evidence="1 4" id="KW-0489">Methyltransferase</keyword>
<proteinExistence type="predicted"/>
<dbReference type="CDD" id="cd02440">
    <property type="entry name" value="AdoMet_MTases"/>
    <property type="match status" value="1"/>
</dbReference>
<evidence type="ECO:0000256" key="1">
    <source>
        <dbReference type="ARBA" id="ARBA00022603"/>
    </source>
</evidence>
<dbReference type="RefSeq" id="WP_394836487.1">
    <property type="nucleotide sequence ID" value="NZ_CP089929.1"/>
</dbReference>
<accession>A0ABZ2L7D5</accession>
<organism evidence="4 5">
    <name type="scientific">Pendulispora rubella</name>
    <dbReference type="NCBI Taxonomy" id="2741070"/>
    <lineage>
        <taxon>Bacteria</taxon>
        <taxon>Pseudomonadati</taxon>
        <taxon>Myxococcota</taxon>
        <taxon>Myxococcia</taxon>
        <taxon>Myxococcales</taxon>
        <taxon>Sorangiineae</taxon>
        <taxon>Pendulisporaceae</taxon>
        <taxon>Pendulispora</taxon>
    </lineage>
</organism>
<dbReference type="InterPro" id="IPR029063">
    <property type="entry name" value="SAM-dependent_MTases_sf"/>
</dbReference>
<sequence>MGEMNQRQIEDWNGPRGARWLAHHAWLDRSFTAFSEAALRAANLRAGEIVLDVGCGPGATTHEIAQRVAPGGRVVGVDVSAPLVQRARELVQGTNVAFELADASLHPFEPGAFDVLFSRFGVMFFDEPERAFAHLRAALRPDGRVAFVCWRTAMENDWFRVPFRALQDVLPHLAPADPSAPGPFAFGDRHRVERTLRAGGFANIAMTPFDAPLYVAADADESLDQTLRVGPFAGMLAEQSEDMRQRGLSSIRASLAARATGRGVTLSGAAWIVTADV</sequence>
<keyword evidence="2" id="KW-0808">Transferase</keyword>
<gene>
    <name evidence="4" type="ORF">LVJ94_06225</name>
</gene>
<dbReference type="EMBL" id="CP089983">
    <property type="protein sequence ID" value="WXB06829.1"/>
    <property type="molecule type" value="Genomic_DNA"/>
</dbReference>
<dbReference type="GO" id="GO:0008168">
    <property type="term" value="F:methyltransferase activity"/>
    <property type="evidence" value="ECO:0007669"/>
    <property type="project" value="UniProtKB-KW"/>
</dbReference>